<name>A0A8J5XK35_DIALT</name>
<keyword evidence="1" id="KW-0732">Signal</keyword>
<evidence type="ECO:0000313" key="2">
    <source>
        <dbReference type="EMBL" id="KAG8465961.1"/>
    </source>
</evidence>
<dbReference type="Proteomes" id="UP000751190">
    <property type="component" value="Unassembled WGS sequence"/>
</dbReference>
<keyword evidence="3" id="KW-1185">Reference proteome</keyword>
<feature type="chain" id="PRO_5035152409" evidence="1">
    <location>
        <begin position="27"/>
        <end position="411"/>
    </location>
</feature>
<gene>
    <name evidence="2" type="ORF">KFE25_005531</name>
</gene>
<comment type="caution">
    <text evidence="2">The sequence shown here is derived from an EMBL/GenBank/DDBJ whole genome shotgun (WGS) entry which is preliminary data.</text>
</comment>
<protein>
    <submittedName>
        <fullName evidence="2">Uncharacterized protein</fullName>
    </submittedName>
</protein>
<dbReference type="AlphaFoldDB" id="A0A8J5XK35"/>
<proteinExistence type="predicted"/>
<sequence>MGRSALRARPFLAVWSMGVQLRSVGTVPVTCGGVSNTAVASGAALSPVPHSLPYERVAAGGAVPNEQAWRGRAVSLLFHGHYARASTKRGGCSDFFQSAHNLRAAVFAPLLARERADAGEQLMRVFVHTFSTRCAAADAALLAALRPTAFEFSRAPLPRIIDSYVRVLLLALAHTPLARHGPQLPASCLPPASLGVASARVPSRAKAAAGSARALRAASARVRPAPELERASAALSDAVETSVAAPSGEGVQGDSSEEVFVLLRFDVQHFVPLTSHVLDWRSVNVPWLDPIEANGRWRTACDHLFVLPARWATTMACALRGSASRYLSGSAHYVLRYLEKPLGCAGLRPAALVDGRFGSSLVVQRARELREMHNESIFLGIERSCAGPAVRCNATHLARFASQPAFMWRPV</sequence>
<dbReference type="EMBL" id="JAGTXO010000009">
    <property type="protein sequence ID" value="KAG8465961.1"/>
    <property type="molecule type" value="Genomic_DNA"/>
</dbReference>
<evidence type="ECO:0000313" key="3">
    <source>
        <dbReference type="Proteomes" id="UP000751190"/>
    </source>
</evidence>
<reference evidence="2" key="1">
    <citation type="submission" date="2021-05" db="EMBL/GenBank/DDBJ databases">
        <title>The genome of the haptophyte Pavlova lutheri (Diacronema luteri, Pavlovales) - a model for lipid biosynthesis in eukaryotic algae.</title>
        <authorList>
            <person name="Hulatt C.J."/>
            <person name="Posewitz M.C."/>
        </authorList>
    </citation>
    <scope>NUCLEOTIDE SEQUENCE</scope>
    <source>
        <strain evidence="2">NIVA-4/92</strain>
    </source>
</reference>
<feature type="signal peptide" evidence="1">
    <location>
        <begin position="1"/>
        <end position="26"/>
    </location>
</feature>
<evidence type="ECO:0000256" key="1">
    <source>
        <dbReference type="SAM" id="SignalP"/>
    </source>
</evidence>
<accession>A0A8J5XK35</accession>
<organism evidence="2 3">
    <name type="scientific">Diacronema lutheri</name>
    <name type="common">Unicellular marine alga</name>
    <name type="synonym">Monochrysis lutheri</name>
    <dbReference type="NCBI Taxonomy" id="2081491"/>
    <lineage>
        <taxon>Eukaryota</taxon>
        <taxon>Haptista</taxon>
        <taxon>Haptophyta</taxon>
        <taxon>Pavlovophyceae</taxon>
        <taxon>Pavlovales</taxon>
        <taxon>Pavlovaceae</taxon>
        <taxon>Diacronema</taxon>
    </lineage>
</organism>